<gene>
    <name evidence="10" type="ORF">OKIOD_LOCUS3842</name>
</gene>
<evidence type="ECO:0000256" key="7">
    <source>
        <dbReference type="ARBA" id="ARBA00041297"/>
    </source>
</evidence>
<evidence type="ECO:0000256" key="3">
    <source>
        <dbReference type="ARBA" id="ARBA00022741"/>
    </source>
</evidence>
<dbReference type="Gene3D" id="3.40.50.12780">
    <property type="entry name" value="N-terminal domain of ligase-like"/>
    <property type="match status" value="1"/>
</dbReference>
<dbReference type="SUPFAM" id="SSF56801">
    <property type="entry name" value="Acetyl-CoA synthetase-like"/>
    <property type="match status" value="1"/>
</dbReference>
<evidence type="ECO:0000259" key="9">
    <source>
        <dbReference type="Pfam" id="PF00501"/>
    </source>
</evidence>
<evidence type="ECO:0000256" key="4">
    <source>
        <dbReference type="ARBA" id="ARBA00022840"/>
    </source>
</evidence>
<keyword evidence="3" id="KW-0547">Nucleotide-binding</keyword>
<keyword evidence="11" id="KW-1185">Reference proteome</keyword>
<dbReference type="Pfam" id="PF00501">
    <property type="entry name" value="AMP-binding"/>
    <property type="match status" value="1"/>
</dbReference>
<dbReference type="EMBL" id="OU015568">
    <property type="protein sequence ID" value="CAG5089628.1"/>
    <property type="molecule type" value="Genomic_DNA"/>
</dbReference>
<reference evidence="10 11" key="1">
    <citation type="submission" date="2021-04" db="EMBL/GenBank/DDBJ databases">
        <authorList>
            <person name="Bliznina A."/>
        </authorList>
    </citation>
    <scope>NUCLEOTIDE SEQUENCE [LARGE SCALE GENOMIC DNA]</scope>
</reference>
<accession>A0ABN7RZX3</accession>
<proteinExistence type="inferred from homology"/>
<evidence type="ECO:0000256" key="6">
    <source>
        <dbReference type="ARBA" id="ARBA00036527"/>
    </source>
</evidence>
<feature type="domain" description="AMP-dependent synthetase/ligase" evidence="9">
    <location>
        <begin position="52"/>
        <end position="362"/>
    </location>
</feature>
<evidence type="ECO:0000256" key="8">
    <source>
        <dbReference type="ARBA" id="ARBA00048666"/>
    </source>
</evidence>
<evidence type="ECO:0000313" key="11">
    <source>
        <dbReference type="Proteomes" id="UP001158576"/>
    </source>
</evidence>
<keyword evidence="2" id="KW-0436">Ligase</keyword>
<evidence type="ECO:0000313" key="10">
    <source>
        <dbReference type="EMBL" id="CAG5089628.1"/>
    </source>
</evidence>
<dbReference type="PROSITE" id="PS00455">
    <property type="entry name" value="AMP_BINDING"/>
    <property type="match status" value="1"/>
</dbReference>
<comment type="catalytic activity">
    <reaction evidence="6">
        <text>a very long-chain fatty acid + ATP + CoA = a very long-chain fatty acyl-CoA + AMP + diphosphate</text>
        <dbReference type="Rhea" id="RHEA:54536"/>
        <dbReference type="ChEBI" id="CHEBI:30616"/>
        <dbReference type="ChEBI" id="CHEBI:33019"/>
        <dbReference type="ChEBI" id="CHEBI:57287"/>
        <dbReference type="ChEBI" id="CHEBI:58950"/>
        <dbReference type="ChEBI" id="CHEBI:138261"/>
        <dbReference type="ChEBI" id="CHEBI:456215"/>
    </reaction>
    <physiologicalReaction direction="left-to-right" evidence="6">
        <dbReference type="Rhea" id="RHEA:54537"/>
    </physiologicalReaction>
</comment>
<comment type="catalytic activity">
    <reaction evidence="8">
        <text>tetracosanoate + ATP + CoA = tetracosanoyl-CoA + AMP + diphosphate</text>
        <dbReference type="Rhea" id="RHEA:33639"/>
        <dbReference type="ChEBI" id="CHEBI:30616"/>
        <dbReference type="ChEBI" id="CHEBI:31014"/>
        <dbReference type="ChEBI" id="CHEBI:33019"/>
        <dbReference type="ChEBI" id="CHEBI:57287"/>
        <dbReference type="ChEBI" id="CHEBI:65052"/>
        <dbReference type="ChEBI" id="CHEBI:456215"/>
    </reaction>
    <physiologicalReaction direction="left-to-right" evidence="8">
        <dbReference type="Rhea" id="RHEA:33640"/>
    </physiologicalReaction>
</comment>
<evidence type="ECO:0000256" key="5">
    <source>
        <dbReference type="ARBA" id="ARBA00023098"/>
    </source>
</evidence>
<evidence type="ECO:0000256" key="2">
    <source>
        <dbReference type="ARBA" id="ARBA00022598"/>
    </source>
</evidence>
<dbReference type="InterPro" id="IPR020845">
    <property type="entry name" value="AMP-binding_CS"/>
</dbReference>
<sequence>MFRSRIFRSLSDAARLRVEAFDRSIVNANDKMQEAAMEIFGNQETTLDYLLKRAEENREKTSLIFDNDEFSRGWIADKLNQTSRLVKTLELEDEDVIAYLSFNSEDFIPTVSGISAGGAIPALINTSMKGSALKHSIELTNAKYVIVGGDPVHHEALESLNLRIPIISKTKNYGLGLLDDLRNKESTDRIEHQDIGPMDIFTLIFTSGTTGLPKAAVKKHFQPTLSCHAGRVFYNYNEDKMLQNDLPLFHFSGLLNCIVAMSNGSKVCLSSKFSPSEAVKTFTENYPITHMMYIGETIRYINNTEPKATDQNHQLELCLGNGLDRREWTKFNDRFGDHIWMAEVYGATELPFILTTTLGDDGKPFVRNGAISRLTPTFQELNGLKLVKKDPNDEGFLRDENGHLVEVGFNEPGILIMRVSEIYQYSGYFNDEKKTSEKVIDDPFGDGEVWVDSGDMLEINEEYELFFCDRLGDTYRWKGENVSAAEVERVVLESGEFTEAVAYGVKVKGNEGRMGVIAGKCNEMTIEKIQKVAKKCQAKVNNFL</sequence>
<organism evidence="10 11">
    <name type="scientific">Oikopleura dioica</name>
    <name type="common">Tunicate</name>
    <dbReference type="NCBI Taxonomy" id="34765"/>
    <lineage>
        <taxon>Eukaryota</taxon>
        <taxon>Metazoa</taxon>
        <taxon>Chordata</taxon>
        <taxon>Tunicata</taxon>
        <taxon>Appendicularia</taxon>
        <taxon>Copelata</taxon>
        <taxon>Oikopleuridae</taxon>
        <taxon>Oikopleura</taxon>
    </lineage>
</organism>
<dbReference type="PANTHER" id="PTHR43107">
    <property type="entry name" value="LONG-CHAIN FATTY ACID TRANSPORT PROTEIN"/>
    <property type="match status" value="1"/>
</dbReference>
<dbReference type="InterPro" id="IPR042099">
    <property type="entry name" value="ANL_N_sf"/>
</dbReference>
<protein>
    <recommendedName>
        <fullName evidence="7">Long-chain-fatty-acid--CoA ligase</fullName>
    </recommendedName>
</protein>
<name>A0ABN7RZX3_OIKDI</name>
<keyword evidence="4" id="KW-0067">ATP-binding</keyword>
<dbReference type="Proteomes" id="UP001158576">
    <property type="component" value="Chromosome PAR"/>
</dbReference>
<evidence type="ECO:0000256" key="1">
    <source>
        <dbReference type="ARBA" id="ARBA00006432"/>
    </source>
</evidence>
<keyword evidence="5" id="KW-0443">Lipid metabolism</keyword>
<dbReference type="InterPro" id="IPR000873">
    <property type="entry name" value="AMP-dep_synth/lig_dom"/>
</dbReference>
<dbReference type="PANTHER" id="PTHR43107:SF15">
    <property type="entry name" value="FATTY ACID TRANSPORT PROTEIN 3, ISOFORM A"/>
    <property type="match status" value="1"/>
</dbReference>
<comment type="similarity">
    <text evidence="1">Belongs to the ATP-dependent AMP-binding enzyme family.</text>
</comment>